<evidence type="ECO:0000313" key="2">
    <source>
        <dbReference type="Proteomes" id="UP000015241"/>
    </source>
</evidence>
<organism evidence="1 2">
    <name type="scientific">Fomitopsis schrenkii</name>
    <name type="common">Brown rot fungus</name>
    <dbReference type="NCBI Taxonomy" id="2126942"/>
    <lineage>
        <taxon>Eukaryota</taxon>
        <taxon>Fungi</taxon>
        <taxon>Dikarya</taxon>
        <taxon>Basidiomycota</taxon>
        <taxon>Agaricomycotina</taxon>
        <taxon>Agaricomycetes</taxon>
        <taxon>Polyporales</taxon>
        <taxon>Fomitopsis</taxon>
    </lineage>
</organism>
<sequence>MSSKRSRRFFEQDDITAFIVEDVPHRPLAHVVPLRIAAAHVPRVKNLSFRCVDWTKHRPHATFFLRLAHFDSVTLLELMSCRFASSDDLRRLTSALPSLATLRLISIHCDSFPIRVDDRLHKQQTLLELYLQPVGDGPYDDSFLAVCRGYSTLNVLVTQMQCFRTFFDLQRLVQGFPCLTALTLSSVSKHSIDSMDLTEPTERASSPPAVPLALVSLSLYELEPDQVCQALEWVSGASSACVLEYLRIDPAEDTGALGAAIEHIVKMSGETLNTIRLCVHEPSNGFLLVANALEMIDLTFFVHKDSRSFDTTISIITHALSRIFSLSLRRVILNIILPFDRFFVHEVDASSMKAHSLDEALSRDVFDDLPPLGALLTFTSYDDALDPILEEAMHVIPTLFALWDARGVLEVQSPQSHPRGVFQTHGH</sequence>
<dbReference type="EMBL" id="KE504168">
    <property type="protein sequence ID" value="EPS98131.1"/>
    <property type="molecule type" value="Genomic_DNA"/>
</dbReference>
<dbReference type="AlphaFoldDB" id="S8DYI6"/>
<evidence type="ECO:0008006" key="3">
    <source>
        <dbReference type="Google" id="ProtNLM"/>
    </source>
</evidence>
<dbReference type="InParanoid" id="S8DYI6"/>
<dbReference type="HOGENOM" id="CLU_642560_0_0_1"/>
<name>S8DYI6_FOMSC</name>
<keyword evidence="2" id="KW-1185">Reference proteome</keyword>
<proteinExistence type="predicted"/>
<dbReference type="Proteomes" id="UP000015241">
    <property type="component" value="Unassembled WGS sequence"/>
</dbReference>
<gene>
    <name evidence="1" type="ORF">FOMPIDRAFT_1051713</name>
</gene>
<accession>S8DYI6</accession>
<dbReference type="OrthoDB" id="2755871at2759"/>
<protein>
    <recommendedName>
        <fullName evidence="3">F-box domain-containing protein</fullName>
    </recommendedName>
</protein>
<reference evidence="1 2" key="1">
    <citation type="journal article" date="2012" name="Science">
        <title>The Paleozoic origin of enzymatic lignin decomposition reconstructed from 31 fungal genomes.</title>
        <authorList>
            <person name="Floudas D."/>
            <person name="Binder M."/>
            <person name="Riley R."/>
            <person name="Barry K."/>
            <person name="Blanchette R.A."/>
            <person name="Henrissat B."/>
            <person name="Martinez A.T."/>
            <person name="Otillar R."/>
            <person name="Spatafora J.W."/>
            <person name="Yadav J.S."/>
            <person name="Aerts A."/>
            <person name="Benoit I."/>
            <person name="Boyd A."/>
            <person name="Carlson A."/>
            <person name="Copeland A."/>
            <person name="Coutinho P.M."/>
            <person name="de Vries R.P."/>
            <person name="Ferreira P."/>
            <person name="Findley K."/>
            <person name="Foster B."/>
            <person name="Gaskell J."/>
            <person name="Glotzer D."/>
            <person name="Gorecki P."/>
            <person name="Heitman J."/>
            <person name="Hesse C."/>
            <person name="Hori C."/>
            <person name="Igarashi K."/>
            <person name="Jurgens J.A."/>
            <person name="Kallen N."/>
            <person name="Kersten P."/>
            <person name="Kohler A."/>
            <person name="Kuees U."/>
            <person name="Kumar T.K.A."/>
            <person name="Kuo A."/>
            <person name="LaButti K."/>
            <person name="Larrondo L.F."/>
            <person name="Lindquist E."/>
            <person name="Ling A."/>
            <person name="Lombard V."/>
            <person name="Lucas S."/>
            <person name="Lundell T."/>
            <person name="Martin R."/>
            <person name="McLaughlin D.J."/>
            <person name="Morgenstern I."/>
            <person name="Morin E."/>
            <person name="Murat C."/>
            <person name="Nagy L.G."/>
            <person name="Nolan M."/>
            <person name="Ohm R.A."/>
            <person name="Patyshakuliyeva A."/>
            <person name="Rokas A."/>
            <person name="Ruiz-Duenas F.J."/>
            <person name="Sabat G."/>
            <person name="Salamov A."/>
            <person name="Samejima M."/>
            <person name="Schmutz J."/>
            <person name="Slot J.C."/>
            <person name="St John F."/>
            <person name="Stenlid J."/>
            <person name="Sun H."/>
            <person name="Sun S."/>
            <person name="Syed K."/>
            <person name="Tsang A."/>
            <person name="Wiebenga A."/>
            <person name="Young D."/>
            <person name="Pisabarro A."/>
            <person name="Eastwood D.C."/>
            <person name="Martin F."/>
            <person name="Cullen D."/>
            <person name="Grigoriev I.V."/>
            <person name="Hibbett D.S."/>
        </authorList>
    </citation>
    <scope>NUCLEOTIDE SEQUENCE</scope>
    <source>
        <strain evidence="2">FP-58527</strain>
    </source>
</reference>
<evidence type="ECO:0000313" key="1">
    <source>
        <dbReference type="EMBL" id="EPS98131.1"/>
    </source>
</evidence>